<gene>
    <name evidence="1" type="ORF">PFISCL1PPCAC_23943</name>
</gene>
<name>A0AAV5WNW5_9BILA</name>
<dbReference type="AlphaFoldDB" id="A0AAV5WNW5"/>
<sequence length="81" mass="8459">LPHGYIVSPQVGAQMCRIGYIGTVFVDNADSCKETVNVVQLLSIAAEGIYDHNGGVAFDASSLRRIGKVVLFCTSTGGRGG</sequence>
<accession>A0AAV5WNW5</accession>
<feature type="non-terminal residue" evidence="1">
    <location>
        <position position="1"/>
    </location>
</feature>
<evidence type="ECO:0000313" key="1">
    <source>
        <dbReference type="EMBL" id="GMT32646.1"/>
    </source>
</evidence>
<reference evidence="1" key="1">
    <citation type="submission" date="2023-10" db="EMBL/GenBank/DDBJ databases">
        <title>Genome assembly of Pristionchus species.</title>
        <authorList>
            <person name="Yoshida K."/>
            <person name="Sommer R.J."/>
        </authorList>
    </citation>
    <scope>NUCLEOTIDE SEQUENCE</scope>
    <source>
        <strain evidence="1">RS5133</strain>
    </source>
</reference>
<keyword evidence="2" id="KW-1185">Reference proteome</keyword>
<proteinExistence type="predicted"/>
<feature type="non-terminal residue" evidence="1">
    <location>
        <position position="81"/>
    </location>
</feature>
<organism evidence="1 2">
    <name type="scientific">Pristionchus fissidentatus</name>
    <dbReference type="NCBI Taxonomy" id="1538716"/>
    <lineage>
        <taxon>Eukaryota</taxon>
        <taxon>Metazoa</taxon>
        <taxon>Ecdysozoa</taxon>
        <taxon>Nematoda</taxon>
        <taxon>Chromadorea</taxon>
        <taxon>Rhabditida</taxon>
        <taxon>Rhabditina</taxon>
        <taxon>Diplogasteromorpha</taxon>
        <taxon>Diplogasteroidea</taxon>
        <taxon>Neodiplogasteridae</taxon>
        <taxon>Pristionchus</taxon>
    </lineage>
</organism>
<dbReference type="Proteomes" id="UP001432322">
    <property type="component" value="Unassembled WGS sequence"/>
</dbReference>
<comment type="caution">
    <text evidence="1">The sequence shown here is derived from an EMBL/GenBank/DDBJ whole genome shotgun (WGS) entry which is preliminary data.</text>
</comment>
<protein>
    <submittedName>
        <fullName evidence="1">Uncharacterized protein</fullName>
    </submittedName>
</protein>
<evidence type="ECO:0000313" key="2">
    <source>
        <dbReference type="Proteomes" id="UP001432322"/>
    </source>
</evidence>
<dbReference type="EMBL" id="BTSY01000006">
    <property type="protein sequence ID" value="GMT32646.1"/>
    <property type="molecule type" value="Genomic_DNA"/>
</dbReference>